<reference evidence="1 2" key="1">
    <citation type="journal article" date="2014" name="PLoS ONE">
        <title>Global Analysis of Gene Expression Profiles in Physic Nut (Jatropha curcas L.) Seedlings Exposed to Salt Stress.</title>
        <authorList>
            <person name="Zhang L."/>
            <person name="Zhang C."/>
            <person name="Wu P."/>
            <person name="Chen Y."/>
            <person name="Li M."/>
            <person name="Jiang H."/>
            <person name="Wu G."/>
        </authorList>
    </citation>
    <scope>NUCLEOTIDE SEQUENCE [LARGE SCALE GENOMIC DNA]</scope>
    <source>
        <strain evidence="2">cv. GZQX0401</strain>
        <tissue evidence="1">Young leaves</tissue>
    </source>
</reference>
<protein>
    <submittedName>
        <fullName evidence="1">Uncharacterized protein</fullName>
    </submittedName>
</protein>
<dbReference type="Proteomes" id="UP000027138">
    <property type="component" value="Unassembled WGS sequence"/>
</dbReference>
<gene>
    <name evidence="1" type="ORF">JCGZ_18778</name>
</gene>
<sequence length="80" mass="8453">MLIVLIGGLSSINLKQLIACGYPTCSPSGPIRPKPSLAGMAPKKAKRSKLLKLSKVAEAMRKKLDVCNLEKGGHSLPNQG</sequence>
<accession>A0A067LAP3</accession>
<proteinExistence type="predicted"/>
<evidence type="ECO:0000313" key="1">
    <source>
        <dbReference type="EMBL" id="KDP45541.1"/>
    </source>
</evidence>
<dbReference type="AlphaFoldDB" id="A0A067LAP3"/>
<keyword evidence="2" id="KW-1185">Reference proteome</keyword>
<organism evidence="1 2">
    <name type="scientific">Jatropha curcas</name>
    <name type="common">Barbados nut</name>
    <dbReference type="NCBI Taxonomy" id="180498"/>
    <lineage>
        <taxon>Eukaryota</taxon>
        <taxon>Viridiplantae</taxon>
        <taxon>Streptophyta</taxon>
        <taxon>Embryophyta</taxon>
        <taxon>Tracheophyta</taxon>
        <taxon>Spermatophyta</taxon>
        <taxon>Magnoliopsida</taxon>
        <taxon>eudicotyledons</taxon>
        <taxon>Gunneridae</taxon>
        <taxon>Pentapetalae</taxon>
        <taxon>rosids</taxon>
        <taxon>fabids</taxon>
        <taxon>Malpighiales</taxon>
        <taxon>Euphorbiaceae</taxon>
        <taxon>Crotonoideae</taxon>
        <taxon>Jatropheae</taxon>
        <taxon>Jatropha</taxon>
    </lineage>
</organism>
<evidence type="ECO:0000313" key="2">
    <source>
        <dbReference type="Proteomes" id="UP000027138"/>
    </source>
</evidence>
<dbReference type="EMBL" id="KK914230">
    <property type="protein sequence ID" value="KDP45541.1"/>
    <property type="molecule type" value="Genomic_DNA"/>
</dbReference>
<name>A0A067LAP3_JATCU</name>